<gene>
    <name evidence="3" type="ORF">CLV30_103221</name>
</gene>
<dbReference type="Pfam" id="PF13349">
    <property type="entry name" value="DUF4097"/>
    <property type="match status" value="1"/>
</dbReference>
<evidence type="ECO:0000313" key="3">
    <source>
        <dbReference type="EMBL" id="PSL06066.1"/>
    </source>
</evidence>
<keyword evidence="1" id="KW-0472">Membrane</keyword>
<dbReference type="InterPro" id="IPR025164">
    <property type="entry name" value="Toastrack_DUF4097"/>
</dbReference>
<dbReference type="EMBL" id="PYGE01000003">
    <property type="protein sequence ID" value="PSL06066.1"/>
    <property type="molecule type" value="Genomic_DNA"/>
</dbReference>
<dbReference type="RefSeq" id="WP_106536279.1">
    <property type="nucleotide sequence ID" value="NZ_ML142901.1"/>
</dbReference>
<accession>A0A2P8E9B5</accession>
<keyword evidence="4" id="KW-1185">Reference proteome</keyword>
<proteinExistence type="predicted"/>
<comment type="caution">
    <text evidence="3">The sequence shown here is derived from an EMBL/GenBank/DDBJ whole genome shotgun (WGS) entry which is preliminary data.</text>
</comment>
<feature type="domain" description="DUF4097" evidence="2">
    <location>
        <begin position="56"/>
        <end position="263"/>
    </location>
</feature>
<reference evidence="3 4" key="1">
    <citation type="submission" date="2018-03" db="EMBL/GenBank/DDBJ databases">
        <title>Genomic Encyclopedia of Archaeal and Bacterial Type Strains, Phase II (KMG-II): from individual species to whole genera.</title>
        <authorList>
            <person name="Goeker M."/>
        </authorList>
    </citation>
    <scope>NUCLEOTIDE SEQUENCE [LARGE SCALE GENOMIC DNA]</scope>
    <source>
        <strain evidence="3 4">DSM 45211</strain>
    </source>
</reference>
<keyword evidence="1" id="KW-1133">Transmembrane helix</keyword>
<sequence>MTDQLRPREADQPVGPRPIRRSLSVAGVVAIGFAGITALSWITHSSDRVDIDERIDRVEIDVATGHVEIVGSPAGETALEFEVESGWSRDGRVEHDVDDGTLRVHGGCDSGVFLGLWCESDVTVTVPTDAVVTAEASAGSISATGLSGTTELEASAGEIRIEDQTGPLTAHSAGGRVTVDGLATDVAKVTSSAGPVTVHAVRAPDSLDAESSADDVTVTLPDDVSYDVESDSSTGDATVGVPTAAGSVYKVRAFSSAGAVDVRTR</sequence>
<protein>
    <submittedName>
        <fullName evidence="3">Putative adhesin</fullName>
    </submittedName>
</protein>
<organism evidence="3 4">
    <name type="scientific">Haloactinopolyspora alba</name>
    <dbReference type="NCBI Taxonomy" id="648780"/>
    <lineage>
        <taxon>Bacteria</taxon>
        <taxon>Bacillati</taxon>
        <taxon>Actinomycetota</taxon>
        <taxon>Actinomycetes</taxon>
        <taxon>Jiangellales</taxon>
        <taxon>Jiangellaceae</taxon>
        <taxon>Haloactinopolyspora</taxon>
    </lineage>
</organism>
<name>A0A2P8E9B5_9ACTN</name>
<dbReference type="Proteomes" id="UP000243528">
    <property type="component" value="Unassembled WGS sequence"/>
</dbReference>
<dbReference type="AlphaFoldDB" id="A0A2P8E9B5"/>
<evidence type="ECO:0000259" key="2">
    <source>
        <dbReference type="Pfam" id="PF13349"/>
    </source>
</evidence>
<dbReference type="OrthoDB" id="5187084at2"/>
<feature type="transmembrane region" description="Helical" evidence="1">
    <location>
        <begin position="21"/>
        <end position="42"/>
    </location>
</feature>
<evidence type="ECO:0000313" key="4">
    <source>
        <dbReference type="Proteomes" id="UP000243528"/>
    </source>
</evidence>
<evidence type="ECO:0000256" key="1">
    <source>
        <dbReference type="SAM" id="Phobius"/>
    </source>
</evidence>
<keyword evidence="1" id="KW-0812">Transmembrane</keyword>